<dbReference type="OrthoDB" id="2975078at2759"/>
<feature type="compositionally biased region" description="Polar residues" evidence="1">
    <location>
        <begin position="65"/>
        <end position="78"/>
    </location>
</feature>
<dbReference type="Gene3D" id="3.40.50.1820">
    <property type="entry name" value="alpha/beta hydrolase"/>
    <property type="match status" value="1"/>
</dbReference>
<accession>A0A2D3ULS2</accession>
<dbReference type="AlphaFoldDB" id="A0A2D3ULS2"/>
<evidence type="ECO:0000313" key="3">
    <source>
        <dbReference type="Proteomes" id="UP000225277"/>
    </source>
</evidence>
<evidence type="ECO:0000313" key="2">
    <source>
        <dbReference type="EMBL" id="CZT15412.1"/>
    </source>
</evidence>
<gene>
    <name evidence="2" type="ORF">RCC_01272</name>
</gene>
<dbReference type="InterPro" id="IPR029058">
    <property type="entry name" value="AB_hydrolase_fold"/>
</dbReference>
<dbReference type="EMBL" id="FJUY01000001">
    <property type="protein sequence ID" value="CZT15412.1"/>
    <property type="molecule type" value="Genomic_DNA"/>
</dbReference>
<feature type="region of interest" description="Disordered" evidence="1">
    <location>
        <begin position="47"/>
        <end position="78"/>
    </location>
</feature>
<name>A0A2D3ULS2_9PEZI</name>
<organism evidence="2 3">
    <name type="scientific">Ramularia collo-cygni</name>
    <dbReference type="NCBI Taxonomy" id="112498"/>
    <lineage>
        <taxon>Eukaryota</taxon>
        <taxon>Fungi</taxon>
        <taxon>Dikarya</taxon>
        <taxon>Ascomycota</taxon>
        <taxon>Pezizomycotina</taxon>
        <taxon>Dothideomycetes</taxon>
        <taxon>Dothideomycetidae</taxon>
        <taxon>Mycosphaerellales</taxon>
        <taxon>Mycosphaerellaceae</taxon>
        <taxon>Ramularia</taxon>
    </lineage>
</organism>
<sequence>MKTFAVLSLLALENGSCKQITFIYARGSTEPGNMGIAPGPQACNALKSHQKEPPKTPSMKASDCSGLQTQSAPARKSSQAAIVKEPLSWLVLSAHYQRI</sequence>
<protein>
    <submittedName>
        <fullName evidence="2">Uncharacterized protein</fullName>
    </submittedName>
</protein>
<dbReference type="GeneID" id="35596551"/>
<keyword evidence="3" id="KW-1185">Reference proteome</keyword>
<dbReference type="STRING" id="112498.A0A2D3ULS2"/>
<dbReference type="RefSeq" id="XP_023622308.1">
    <property type="nucleotide sequence ID" value="XM_023766540.1"/>
</dbReference>
<evidence type="ECO:0000256" key="1">
    <source>
        <dbReference type="SAM" id="MobiDB-lite"/>
    </source>
</evidence>
<reference evidence="2 3" key="1">
    <citation type="submission" date="2016-03" db="EMBL/GenBank/DDBJ databases">
        <authorList>
            <person name="Ploux O."/>
        </authorList>
    </citation>
    <scope>NUCLEOTIDE SEQUENCE [LARGE SCALE GENOMIC DNA]</scope>
    <source>
        <strain evidence="2 3">URUG2</strain>
    </source>
</reference>
<proteinExistence type="predicted"/>
<dbReference type="Proteomes" id="UP000225277">
    <property type="component" value="Unassembled WGS sequence"/>
</dbReference>